<dbReference type="Pfam" id="PF13419">
    <property type="entry name" value="HAD_2"/>
    <property type="match status" value="1"/>
</dbReference>
<evidence type="ECO:0000313" key="3">
    <source>
        <dbReference type="WBParaSite" id="TASK_0000852401-mRNA-1"/>
    </source>
</evidence>
<reference evidence="3" key="1">
    <citation type="submission" date="2017-02" db="UniProtKB">
        <authorList>
            <consortium name="WormBaseParasite"/>
        </authorList>
    </citation>
    <scope>IDENTIFICATION</scope>
</reference>
<dbReference type="Proteomes" id="UP000282613">
    <property type="component" value="Unassembled WGS sequence"/>
</dbReference>
<dbReference type="AlphaFoldDB" id="A0A0R3WCS8"/>
<dbReference type="SFLD" id="SFLDS00003">
    <property type="entry name" value="Haloacid_Dehalogenase"/>
    <property type="match status" value="1"/>
</dbReference>
<dbReference type="WBParaSite" id="TASK_0000852401-mRNA-1">
    <property type="protein sequence ID" value="TASK_0000852401-mRNA-1"/>
    <property type="gene ID" value="TASK_0000852401"/>
</dbReference>
<keyword evidence="2" id="KW-1185">Reference proteome</keyword>
<dbReference type="InterPro" id="IPR006439">
    <property type="entry name" value="HAD-SF_hydro_IA"/>
</dbReference>
<accession>A0A0R3WCS8</accession>
<dbReference type="InterPro" id="IPR041492">
    <property type="entry name" value="HAD_2"/>
</dbReference>
<dbReference type="FunFam" id="1.10.150.240:FF:000001">
    <property type="entry name" value="Haloacid dehalogenase-like hydrolase domain"/>
    <property type="match status" value="1"/>
</dbReference>
<dbReference type="STRING" id="60517.A0A0R3WCS8"/>
<dbReference type="InterPro" id="IPR036412">
    <property type="entry name" value="HAD-like_sf"/>
</dbReference>
<dbReference type="SFLD" id="SFLDG01129">
    <property type="entry name" value="C1.5:_HAD__Beta-PGM__Phosphata"/>
    <property type="match status" value="1"/>
</dbReference>
<dbReference type="PANTHER" id="PTHR18901">
    <property type="entry name" value="2-DEOXYGLUCOSE-6-PHOSPHATE PHOSPHATASE 2"/>
    <property type="match status" value="1"/>
</dbReference>
<dbReference type="InterPro" id="IPR023198">
    <property type="entry name" value="PGP-like_dom2"/>
</dbReference>
<gene>
    <name evidence="1" type="ORF">TASK_LOCUS8525</name>
</gene>
<dbReference type="InterPro" id="IPR023214">
    <property type="entry name" value="HAD_sf"/>
</dbReference>
<dbReference type="GO" id="GO:0016791">
    <property type="term" value="F:phosphatase activity"/>
    <property type="evidence" value="ECO:0007669"/>
    <property type="project" value="TreeGrafter"/>
</dbReference>
<name>A0A0R3WCS8_TAEAS</name>
<evidence type="ECO:0000313" key="2">
    <source>
        <dbReference type="Proteomes" id="UP000282613"/>
    </source>
</evidence>
<evidence type="ECO:0000313" key="1">
    <source>
        <dbReference type="EMBL" id="VDK40488.1"/>
    </source>
</evidence>
<dbReference type="NCBIfam" id="TIGR01509">
    <property type="entry name" value="HAD-SF-IA-v3"/>
    <property type="match status" value="1"/>
</dbReference>
<dbReference type="Gene3D" id="1.10.150.240">
    <property type="entry name" value="Putative phosphatase, domain 2"/>
    <property type="match status" value="1"/>
</dbReference>
<organism evidence="3">
    <name type="scientific">Taenia asiatica</name>
    <name type="common">Asian tapeworm</name>
    <dbReference type="NCBI Taxonomy" id="60517"/>
    <lineage>
        <taxon>Eukaryota</taxon>
        <taxon>Metazoa</taxon>
        <taxon>Spiralia</taxon>
        <taxon>Lophotrochozoa</taxon>
        <taxon>Platyhelminthes</taxon>
        <taxon>Cestoda</taxon>
        <taxon>Eucestoda</taxon>
        <taxon>Cyclophyllidea</taxon>
        <taxon>Taeniidae</taxon>
        <taxon>Taenia</taxon>
    </lineage>
</organism>
<dbReference type="OrthoDB" id="40579at2759"/>
<dbReference type="PANTHER" id="PTHR18901:SF38">
    <property type="entry name" value="PSEUDOURIDINE-5'-PHOSPHATASE"/>
    <property type="match status" value="1"/>
</dbReference>
<dbReference type="SUPFAM" id="SSF56784">
    <property type="entry name" value="HAD-like"/>
    <property type="match status" value="1"/>
</dbReference>
<sequence>MHEKVRVTHVLFDLDGLLINSEQIYTNQLSKFLSRHGREYTYRVKRLMMGRKPLEAADIMRKEYNLPMTPSEVLEDYKKELPLEIWHTATLMPGVQRLIEHLKQNSIPMAVASGSTSQQVPHKMWNHRDVWQHINHVVAAGDDPEVLRGKPAPDVFQVALKRFNDPSAREESTLVFEDAWNGVQAGLAAGMFVVWVPEAFEGPGFPADAKLAEEERARVIRLNSLEEFDPSLFGLPPY</sequence>
<protein>
    <submittedName>
        <fullName evidence="3">HAD-like protein</fullName>
    </submittedName>
</protein>
<dbReference type="Gene3D" id="3.40.50.1000">
    <property type="entry name" value="HAD superfamily/HAD-like"/>
    <property type="match status" value="1"/>
</dbReference>
<reference evidence="1 2" key="2">
    <citation type="submission" date="2018-11" db="EMBL/GenBank/DDBJ databases">
        <authorList>
            <consortium name="Pathogen Informatics"/>
        </authorList>
    </citation>
    <scope>NUCLEOTIDE SEQUENCE [LARGE SCALE GENOMIC DNA]</scope>
</reference>
<proteinExistence type="predicted"/>
<dbReference type="EMBL" id="UYRS01018823">
    <property type="protein sequence ID" value="VDK40488.1"/>
    <property type="molecule type" value="Genomic_DNA"/>
</dbReference>